<keyword evidence="2" id="KW-1185">Reference proteome</keyword>
<name>A0AAV7MP80_PLEWA</name>
<proteinExistence type="predicted"/>
<sequence length="113" mass="11748">MVNGDSTQQNIPGICFGDDGFTGGGRGVSQVDIQAGGELDPLKGGGEVNLPSDSVTDMLKALVMELKDGFKPSKANQEEIRNLCEDLGKKIDDLAGRTAALEVEVGDLRAGGK</sequence>
<gene>
    <name evidence="1" type="ORF">NDU88_002849</name>
</gene>
<organism evidence="1 2">
    <name type="scientific">Pleurodeles waltl</name>
    <name type="common">Iberian ribbed newt</name>
    <dbReference type="NCBI Taxonomy" id="8319"/>
    <lineage>
        <taxon>Eukaryota</taxon>
        <taxon>Metazoa</taxon>
        <taxon>Chordata</taxon>
        <taxon>Craniata</taxon>
        <taxon>Vertebrata</taxon>
        <taxon>Euteleostomi</taxon>
        <taxon>Amphibia</taxon>
        <taxon>Batrachia</taxon>
        <taxon>Caudata</taxon>
        <taxon>Salamandroidea</taxon>
        <taxon>Salamandridae</taxon>
        <taxon>Pleurodelinae</taxon>
        <taxon>Pleurodeles</taxon>
    </lineage>
</organism>
<reference evidence="1" key="1">
    <citation type="journal article" date="2022" name="bioRxiv">
        <title>Sequencing and chromosome-scale assembly of the giantPleurodeles waltlgenome.</title>
        <authorList>
            <person name="Brown T."/>
            <person name="Elewa A."/>
            <person name="Iarovenko S."/>
            <person name="Subramanian E."/>
            <person name="Araus A.J."/>
            <person name="Petzold A."/>
            <person name="Susuki M."/>
            <person name="Suzuki K.-i.T."/>
            <person name="Hayashi T."/>
            <person name="Toyoda A."/>
            <person name="Oliveira C."/>
            <person name="Osipova E."/>
            <person name="Leigh N.D."/>
            <person name="Simon A."/>
            <person name="Yun M.H."/>
        </authorList>
    </citation>
    <scope>NUCLEOTIDE SEQUENCE</scope>
    <source>
        <strain evidence="1">20211129_DDA</strain>
        <tissue evidence="1">Liver</tissue>
    </source>
</reference>
<dbReference type="AlphaFoldDB" id="A0AAV7MP80"/>
<dbReference type="Proteomes" id="UP001066276">
    <property type="component" value="Chromosome 9"/>
</dbReference>
<dbReference type="EMBL" id="JANPWB010000013">
    <property type="protein sequence ID" value="KAJ1105443.1"/>
    <property type="molecule type" value="Genomic_DNA"/>
</dbReference>
<comment type="caution">
    <text evidence="1">The sequence shown here is derived from an EMBL/GenBank/DDBJ whole genome shotgun (WGS) entry which is preliminary data.</text>
</comment>
<evidence type="ECO:0000313" key="1">
    <source>
        <dbReference type="EMBL" id="KAJ1105443.1"/>
    </source>
</evidence>
<protein>
    <submittedName>
        <fullName evidence="1">Uncharacterized protein</fullName>
    </submittedName>
</protein>
<evidence type="ECO:0000313" key="2">
    <source>
        <dbReference type="Proteomes" id="UP001066276"/>
    </source>
</evidence>
<accession>A0AAV7MP80</accession>